<comment type="caution">
    <text evidence="2">The sequence shown here is derived from an EMBL/GenBank/DDBJ whole genome shotgun (WGS) entry which is preliminary data.</text>
</comment>
<gene>
    <name evidence="2" type="ORF">E2C01_086481</name>
</gene>
<protein>
    <submittedName>
        <fullName evidence="2">Uncharacterized protein</fullName>
    </submittedName>
</protein>
<evidence type="ECO:0000313" key="2">
    <source>
        <dbReference type="EMBL" id="MPC91443.1"/>
    </source>
</evidence>
<evidence type="ECO:0000256" key="1">
    <source>
        <dbReference type="SAM" id="MobiDB-lite"/>
    </source>
</evidence>
<dbReference type="EMBL" id="VSRR010087788">
    <property type="protein sequence ID" value="MPC91443.1"/>
    <property type="molecule type" value="Genomic_DNA"/>
</dbReference>
<evidence type="ECO:0000313" key="3">
    <source>
        <dbReference type="Proteomes" id="UP000324222"/>
    </source>
</evidence>
<reference evidence="2 3" key="1">
    <citation type="submission" date="2019-05" db="EMBL/GenBank/DDBJ databases">
        <title>Another draft genome of Portunus trituberculatus and its Hox gene families provides insights of decapod evolution.</title>
        <authorList>
            <person name="Jeong J.-H."/>
            <person name="Song I."/>
            <person name="Kim S."/>
            <person name="Choi T."/>
            <person name="Kim D."/>
            <person name="Ryu S."/>
            <person name="Kim W."/>
        </authorList>
    </citation>
    <scope>NUCLEOTIDE SEQUENCE [LARGE SCALE GENOMIC DNA]</scope>
    <source>
        <tissue evidence="2">Muscle</tissue>
    </source>
</reference>
<name>A0A5B7JAF2_PORTR</name>
<organism evidence="2 3">
    <name type="scientific">Portunus trituberculatus</name>
    <name type="common">Swimming crab</name>
    <name type="synonym">Neptunus trituberculatus</name>
    <dbReference type="NCBI Taxonomy" id="210409"/>
    <lineage>
        <taxon>Eukaryota</taxon>
        <taxon>Metazoa</taxon>
        <taxon>Ecdysozoa</taxon>
        <taxon>Arthropoda</taxon>
        <taxon>Crustacea</taxon>
        <taxon>Multicrustacea</taxon>
        <taxon>Malacostraca</taxon>
        <taxon>Eumalacostraca</taxon>
        <taxon>Eucarida</taxon>
        <taxon>Decapoda</taxon>
        <taxon>Pleocyemata</taxon>
        <taxon>Brachyura</taxon>
        <taxon>Eubrachyura</taxon>
        <taxon>Portunoidea</taxon>
        <taxon>Portunidae</taxon>
        <taxon>Portuninae</taxon>
        <taxon>Portunus</taxon>
    </lineage>
</organism>
<accession>A0A5B7JAF2</accession>
<proteinExistence type="predicted"/>
<dbReference type="AlphaFoldDB" id="A0A5B7JAF2"/>
<sequence>MSQDSMVGQPSEGQQDSTVEVNTWPACLGSERQLGECSKNSECSSIERQLGECSRAKTPVTPCSSSPQTPELPACFCISIFCDLNSLEEVVSRLLFLLWLTLLDVLGDWHVRGSFCLVSVALGQIFPA</sequence>
<feature type="region of interest" description="Disordered" evidence="1">
    <location>
        <begin position="1"/>
        <end position="20"/>
    </location>
</feature>
<keyword evidence="3" id="KW-1185">Reference proteome</keyword>
<dbReference type="Proteomes" id="UP000324222">
    <property type="component" value="Unassembled WGS sequence"/>
</dbReference>